<organism evidence="1 2">
    <name type="scientific">Beauveria bassiana (strain ARSEF 2860)</name>
    <name type="common">White muscardine disease fungus</name>
    <name type="synonym">Tritirachium shiotae</name>
    <dbReference type="NCBI Taxonomy" id="655819"/>
    <lineage>
        <taxon>Eukaryota</taxon>
        <taxon>Fungi</taxon>
        <taxon>Dikarya</taxon>
        <taxon>Ascomycota</taxon>
        <taxon>Pezizomycotina</taxon>
        <taxon>Sordariomycetes</taxon>
        <taxon>Hypocreomycetidae</taxon>
        <taxon>Hypocreales</taxon>
        <taxon>Cordycipitaceae</taxon>
        <taxon>Beauveria</taxon>
    </lineage>
</organism>
<dbReference type="RefSeq" id="XP_008599382.1">
    <property type="nucleotide sequence ID" value="XM_008601160.1"/>
</dbReference>
<dbReference type="AlphaFoldDB" id="J5JGR4"/>
<name>J5JGR4_BEAB2</name>
<accession>J5JGR4</accession>
<sequence length="64" mass="6798">METCPLAPAISLLLAARRVPIYLVDVAAPKRYGIQDGALCETICSLIVVSRNISPVARSAFALV</sequence>
<reference evidence="1 2" key="1">
    <citation type="journal article" date="2012" name="Sci. Rep.">
        <title>Genomic perspectives on the evolution of fungal entomopathogenicity in Beauveria bassiana.</title>
        <authorList>
            <person name="Xiao G."/>
            <person name="Ying S.H."/>
            <person name="Zheng P."/>
            <person name="Wang Z.L."/>
            <person name="Zhang S."/>
            <person name="Xie X.Q."/>
            <person name="Shang Y."/>
            <person name="St Leger R.J."/>
            <person name="Zhao G.P."/>
            <person name="Wang C."/>
            <person name="Feng M.G."/>
        </authorList>
    </citation>
    <scope>NUCLEOTIDE SEQUENCE [LARGE SCALE GENOMIC DNA]</scope>
    <source>
        <strain evidence="1 2">ARSEF 2860</strain>
    </source>
</reference>
<dbReference type="EMBL" id="JH725166">
    <property type="protein sequence ID" value="EJP64888.1"/>
    <property type="molecule type" value="Genomic_DNA"/>
</dbReference>
<keyword evidence="2" id="KW-1185">Reference proteome</keyword>
<gene>
    <name evidence="1" type="ORF">BBA_06063</name>
</gene>
<proteinExistence type="predicted"/>
<protein>
    <submittedName>
        <fullName evidence="1">Uncharacterized protein</fullName>
    </submittedName>
</protein>
<dbReference type="Proteomes" id="UP000002762">
    <property type="component" value="Unassembled WGS sequence"/>
</dbReference>
<dbReference type="GeneID" id="19889075"/>
<dbReference type="InParanoid" id="J5JGR4"/>
<evidence type="ECO:0000313" key="1">
    <source>
        <dbReference type="EMBL" id="EJP64888.1"/>
    </source>
</evidence>
<evidence type="ECO:0000313" key="2">
    <source>
        <dbReference type="Proteomes" id="UP000002762"/>
    </source>
</evidence>
<dbReference type="HOGENOM" id="CLU_2867328_0_0_1"/>